<evidence type="ECO:0000256" key="1">
    <source>
        <dbReference type="SAM" id="Coils"/>
    </source>
</evidence>
<gene>
    <name evidence="3" type="ORF">HOLleu_36708</name>
</gene>
<sequence length="192" mass="20658">MDQKVSFDLIRLTGLLGFHYESKDSQTWGRIGAVVDTLACNVQALLKSYQEIQDQNLQLKQQLRSCRCKRSRSRDNICGGKDKKSKRQLTGNTYSSSMDVAAPESQTYSNASNNFTSFSLSTCGVSGGNCRGSSGTGQGGSNGAAANVEAEAKQVLLRNGFALLDQIGHGSFGLVYSARPLDGNIRSIYPVS</sequence>
<accession>A0A9Q1BEW7</accession>
<reference evidence="3" key="1">
    <citation type="submission" date="2021-10" db="EMBL/GenBank/DDBJ databases">
        <title>Tropical sea cucumber genome reveals ecological adaptation and Cuvierian tubules defense mechanism.</title>
        <authorList>
            <person name="Chen T."/>
        </authorList>
    </citation>
    <scope>NUCLEOTIDE SEQUENCE</scope>
    <source>
        <strain evidence="3">Nanhai2018</strain>
        <tissue evidence="3">Muscle</tissue>
    </source>
</reference>
<evidence type="ECO:0000256" key="2">
    <source>
        <dbReference type="SAM" id="MobiDB-lite"/>
    </source>
</evidence>
<dbReference type="EMBL" id="JAIZAY010000019">
    <property type="protein sequence ID" value="KAJ8024080.1"/>
    <property type="molecule type" value="Genomic_DNA"/>
</dbReference>
<keyword evidence="4" id="KW-1185">Reference proteome</keyword>
<keyword evidence="1" id="KW-0175">Coiled coil</keyword>
<name>A0A9Q1BEW7_HOLLE</name>
<dbReference type="OrthoDB" id="10619173at2759"/>
<feature type="coiled-coil region" evidence="1">
    <location>
        <begin position="42"/>
        <end position="69"/>
    </location>
</feature>
<dbReference type="AlphaFoldDB" id="A0A9Q1BEW7"/>
<proteinExistence type="predicted"/>
<evidence type="ECO:0000313" key="3">
    <source>
        <dbReference type="EMBL" id="KAJ8024080.1"/>
    </source>
</evidence>
<feature type="region of interest" description="Disordered" evidence="2">
    <location>
        <begin position="72"/>
        <end position="94"/>
    </location>
</feature>
<comment type="caution">
    <text evidence="3">The sequence shown here is derived from an EMBL/GenBank/DDBJ whole genome shotgun (WGS) entry which is preliminary data.</text>
</comment>
<evidence type="ECO:0000313" key="4">
    <source>
        <dbReference type="Proteomes" id="UP001152320"/>
    </source>
</evidence>
<dbReference type="Proteomes" id="UP001152320">
    <property type="component" value="Chromosome 19"/>
</dbReference>
<organism evidence="3 4">
    <name type="scientific">Holothuria leucospilota</name>
    <name type="common">Black long sea cucumber</name>
    <name type="synonym">Mertensiothuria leucospilota</name>
    <dbReference type="NCBI Taxonomy" id="206669"/>
    <lineage>
        <taxon>Eukaryota</taxon>
        <taxon>Metazoa</taxon>
        <taxon>Echinodermata</taxon>
        <taxon>Eleutherozoa</taxon>
        <taxon>Echinozoa</taxon>
        <taxon>Holothuroidea</taxon>
        <taxon>Aspidochirotacea</taxon>
        <taxon>Aspidochirotida</taxon>
        <taxon>Holothuriidae</taxon>
        <taxon>Holothuria</taxon>
    </lineage>
</organism>
<protein>
    <submittedName>
        <fullName evidence="3">Uncharacterized protein</fullName>
    </submittedName>
</protein>